<organism evidence="2 3">
    <name type="scientific">Petrolisthes manimaculis</name>
    <dbReference type="NCBI Taxonomy" id="1843537"/>
    <lineage>
        <taxon>Eukaryota</taxon>
        <taxon>Metazoa</taxon>
        <taxon>Ecdysozoa</taxon>
        <taxon>Arthropoda</taxon>
        <taxon>Crustacea</taxon>
        <taxon>Multicrustacea</taxon>
        <taxon>Malacostraca</taxon>
        <taxon>Eumalacostraca</taxon>
        <taxon>Eucarida</taxon>
        <taxon>Decapoda</taxon>
        <taxon>Pleocyemata</taxon>
        <taxon>Anomura</taxon>
        <taxon>Galatheoidea</taxon>
        <taxon>Porcellanidae</taxon>
        <taxon>Petrolisthes</taxon>
    </lineage>
</organism>
<comment type="caution">
    <text evidence="2">The sequence shown here is derived from an EMBL/GenBank/DDBJ whole genome shotgun (WGS) entry which is preliminary data.</text>
</comment>
<gene>
    <name evidence="2" type="ORF">Pmani_037137</name>
</gene>
<evidence type="ECO:0000313" key="2">
    <source>
        <dbReference type="EMBL" id="KAK4289927.1"/>
    </source>
</evidence>
<feature type="region of interest" description="Disordered" evidence="1">
    <location>
        <begin position="12"/>
        <end position="37"/>
    </location>
</feature>
<evidence type="ECO:0000313" key="3">
    <source>
        <dbReference type="Proteomes" id="UP001292094"/>
    </source>
</evidence>
<dbReference type="Proteomes" id="UP001292094">
    <property type="component" value="Unassembled WGS sequence"/>
</dbReference>
<protein>
    <submittedName>
        <fullName evidence="2">Uncharacterized protein</fullName>
    </submittedName>
</protein>
<evidence type="ECO:0000256" key="1">
    <source>
        <dbReference type="SAM" id="MobiDB-lite"/>
    </source>
</evidence>
<dbReference type="EMBL" id="JAWZYT010005659">
    <property type="protein sequence ID" value="KAK4289927.1"/>
    <property type="molecule type" value="Genomic_DNA"/>
</dbReference>
<proteinExistence type="predicted"/>
<sequence length="212" mass="24361">MPPQHPWEVRAPVGLHHHHQTRPVTVITPPDSTDESKDELYTSLDYHKNFLMPSPTSSTTTPSVTTTTSAGHRSYQLYPSPLQPSNLTHNRNGEVAPLGVRLDVLQFQDLWQTRRHTLQEDEAHMDTSSSRSQIPSRPPYCYSHPEYSLTYPLYAPYPTRPYVHPYLDWSRLAPSHHHHRTHSLPHPVVPTISPHQHSLNKMAAMAWCPARW</sequence>
<dbReference type="AlphaFoldDB" id="A0AAE1NIT2"/>
<accession>A0AAE1NIT2</accession>
<keyword evidence="3" id="KW-1185">Reference proteome</keyword>
<reference evidence="2" key="1">
    <citation type="submission" date="2023-11" db="EMBL/GenBank/DDBJ databases">
        <title>Genome assemblies of two species of porcelain crab, Petrolisthes cinctipes and Petrolisthes manimaculis (Anomura: Porcellanidae).</title>
        <authorList>
            <person name="Angst P."/>
        </authorList>
    </citation>
    <scope>NUCLEOTIDE SEQUENCE</scope>
    <source>
        <strain evidence="2">PB745_02</strain>
        <tissue evidence="2">Gill</tissue>
    </source>
</reference>
<name>A0AAE1NIT2_9EUCA</name>